<evidence type="ECO:0000256" key="1">
    <source>
        <dbReference type="SAM" id="MobiDB-lite"/>
    </source>
</evidence>
<reference evidence="3" key="1">
    <citation type="journal article" date="2011" name="Genome Res.">
        <title>Phylogeny-wide analysis of social amoeba genomes highlights ancient origins for complex intercellular communication.</title>
        <authorList>
            <person name="Heidel A.J."/>
            <person name="Lawal H.M."/>
            <person name="Felder M."/>
            <person name="Schilde C."/>
            <person name="Helps N.R."/>
            <person name="Tunggal B."/>
            <person name="Rivero F."/>
            <person name="John U."/>
            <person name="Schleicher M."/>
            <person name="Eichinger L."/>
            <person name="Platzer M."/>
            <person name="Noegel A.A."/>
            <person name="Schaap P."/>
            <person name="Gloeckner G."/>
        </authorList>
    </citation>
    <scope>NUCLEOTIDE SEQUENCE [LARGE SCALE GENOMIC DNA]</scope>
    <source>
        <strain evidence="3">SH3</strain>
    </source>
</reference>
<dbReference type="OrthoDB" id="21449at2759"/>
<dbReference type="AlphaFoldDB" id="F4PGU5"/>
<gene>
    <name evidence="2" type="ORF">DFA_03174</name>
</gene>
<feature type="compositionally biased region" description="Polar residues" evidence="1">
    <location>
        <begin position="53"/>
        <end position="63"/>
    </location>
</feature>
<keyword evidence="3" id="KW-1185">Reference proteome</keyword>
<proteinExistence type="predicted"/>
<feature type="region of interest" description="Disordered" evidence="1">
    <location>
        <begin position="110"/>
        <end position="150"/>
    </location>
</feature>
<feature type="compositionally biased region" description="Low complexity" evidence="1">
    <location>
        <begin position="23"/>
        <end position="33"/>
    </location>
</feature>
<protein>
    <submittedName>
        <fullName evidence="2">Uncharacterized protein</fullName>
    </submittedName>
</protein>
<evidence type="ECO:0000313" key="2">
    <source>
        <dbReference type="EMBL" id="EGG24929.1"/>
    </source>
</evidence>
<dbReference type="KEGG" id="dfa:DFA_03174"/>
<dbReference type="Proteomes" id="UP000007797">
    <property type="component" value="Unassembled WGS sequence"/>
</dbReference>
<organism evidence="2 3">
    <name type="scientific">Cavenderia fasciculata</name>
    <name type="common">Slime mold</name>
    <name type="synonym">Dictyostelium fasciculatum</name>
    <dbReference type="NCBI Taxonomy" id="261658"/>
    <lineage>
        <taxon>Eukaryota</taxon>
        <taxon>Amoebozoa</taxon>
        <taxon>Evosea</taxon>
        <taxon>Eumycetozoa</taxon>
        <taxon>Dictyostelia</taxon>
        <taxon>Acytosteliales</taxon>
        <taxon>Cavenderiaceae</taxon>
        <taxon>Cavenderia</taxon>
    </lineage>
</organism>
<dbReference type="RefSeq" id="XP_004362780.1">
    <property type="nucleotide sequence ID" value="XM_004362723.1"/>
</dbReference>
<dbReference type="EMBL" id="GL883006">
    <property type="protein sequence ID" value="EGG24929.1"/>
    <property type="molecule type" value="Genomic_DNA"/>
</dbReference>
<sequence>MNHSFNPFMINPFMQVPMMNTMMGAPPMQMQQPPTTPQHHSHLHHPGTPSTPGNSNNANTVHQTEGPGLMQHQKEKYGAHLFQKNDDGSYTCFFAGCGKQLSANFSRHISRHEQDGDPLDPSVEIRGTYVASPPKTPTHHGHGSSTPGAHMATPNGMWWLTSPVLPQTEFYNRASKCKKCYIRQQQDSKRNRLNQGSTSLSHIMSAASHHSNSMDDHPTPTKSIYKTSKFTTSFDSNQTTTTYITFGDPTTRVDTTSTTHVEATAVAPTTHCPPVDCGKRITHVGACTTDGQQAAILASQARADPRRTQQHCVGQVSRDYGHTAQGSTFQAVP</sequence>
<feature type="region of interest" description="Disordered" evidence="1">
    <location>
        <begin position="23"/>
        <end position="65"/>
    </location>
</feature>
<name>F4PGU5_CACFS</name>
<dbReference type="GeneID" id="14877058"/>
<accession>F4PGU5</accession>
<evidence type="ECO:0000313" key="3">
    <source>
        <dbReference type="Proteomes" id="UP000007797"/>
    </source>
</evidence>